<dbReference type="EMBL" id="UYRU01047552">
    <property type="protein sequence ID" value="VDN09672.1"/>
    <property type="molecule type" value="Genomic_DNA"/>
</dbReference>
<name>A0A3P7NMS1_DIBLA</name>
<keyword evidence="2" id="KW-1185">Reference proteome</keyword>
<reference evidence="1 2" key="1">
    <citation type="submission" date="2018-11" db="EMBL/GenBank/DDBJ databases">
        <authorList>
            <consortium name="Pathogen Informatics"/>
        </authorList>
    </citation>
    <scope>NUCLEOTIDE SEQUENCE [LARGE SCALE GENOMIC DNA]</scope>
</reference>
<dbReference type="Proteomes" id="UP000281553">
    <property type="component" value="Unassembled WGS sequence"/>
</dbReference>
<gene>
    <name evidence="1" type="ORF">DILT_LOCUS5503</name>
</gene>
<dbReference type="AlphaFoldDB" id="A0A3P7NMS1"/>
<organism evidence="1 2">
    <name type="scientific">Dibothriocephalus latus</name>
    <name type="common">Fish tapeworm</name>
    <name type="synonym">Diphyllobothrium latum</name>
    <dbReference type="NCBI Taxonomy" id="60516"/>
    <lineage>
        <taxon>Eukaryota</taxon>
        <taxon>Metazoa</taxon>
        <taxon>Spiralia</taxon>
        <taxon>Lophotrochozoa</taxon>
        <taxon>Platyhelminthes</taxon>
        <taxon>Cestoda</taxon>
        <taxon>Eucestoda</taxon>
        <taxon>Diphyllobothriidea</taxon>
        <taxon>Diphyllobothriidae</taxon>
        <taxon>Dibothriocephalus</taxon>
    </lineage>
</organism>
<protein>
    <submittedName>
        <fullName evidence="1">Uncharacterized protein</fullName>
    </submittedName>
</protein>
<evidence type="ECO:0000313" key="2">
    <source>
        <dbReference type="Proteomes" id="UP000281553"/>
    </source>
</evidence>
<sequence>MPGTTGEAISRANEVQRKRVKAAIIFRKNFSPPAESSVLTWQAKEQLIYLSSLSPDEWSAETISKNFPISDSGASKFFLKSQKQPNRVFRSLESVIHHDTACIGRWIDIIRVIVELQLEMGYIRPTLSTVLNALSHKLPRDLRWVGLHNVVDLLSFADGNYNLPLPPETSLDVYQRKLSQHSPGPFQKIAENIQKPLLPHNNVVLMRGQQLDVIRIIMGLFRDQNFSPFVESLRKDPPLLSHNFYASPGTHERAAFGTARKDREVSLLQLKTLNRLGRTDFISKCLHEASFHLLQYA</sequence>
<proteinExistence type="predicted"/>
<accession>A0A3P7NMS1</accession>
<evidence type="ECO:0000313" key="1">
    <source>
        <dbReference type="EMBL" id="VDN09672.1"/>
    </source>
</evidence>
<dbReference type="OrthoDB" id="7295497at2759"/>